<comment type="function">
    <text evidence="15">Produces ATP from ADP in the presence of a proton gradient across the membrane.</text>
</comment>
<dbReference type="SUPFAM" id="SSF47917">
    <property type="entry name" value="C-terminal domain of alpha and beta subunits of F1 ATP synthase"/>
    <property type="match status" value="1"/>
</dbReference>
<comment type="subunit">
    <text evidence="15">F-type ATPases have 2 components, CF(1) - the catalytic core - and CF(0) - the membrane proton channel. CF(1) and CF(0) have multiple subunits.</text>
</comment>
<evidence type="ECO:0000256" key="8">
    <source>
        <dbReference type="ARBA" id="ARBA00022840"/>
    </source>
</evidence>
<dbReference type="InterPro" id="IPR020003">
    <property type="entry name" value="ATPase_a/bsu_AS"/>
</dbReference>
<evidence type="ECO:0000313" key="18">
    <source>
        <dbReference type="Proteomes" id="UP000242525"/>
    </source>
</evidence>
<dbReference type="FunFam" id="2.40.10.170:FF:000004">
    <property type="entry name" value="ATP synthase subunit beta"/>
    <property type="match status" value="1"/>
</dbReference>
<evidence type="ECO:0000313" key="17">
    <source>
        <dbReference type="EMBL" id="CDO51953.1"/>
    </source>
</evidence>
<dbReference type="Gene3D" id="1.10.1140.10">
    <property type="entry name" value="Bovine Mitochondrial F1-atpase, Atp Synthase Beta Chain, Chain D, domain 3"/>
    <property type="match status" value="1"/>
</dbReference>
<evidence type="ECO:0000259" key="16">
    <source>
        <dbReference type="SMART" id="SM00382"/>
    </source>
</evidence>
<name>A0A0J9X4A1_GEOCN</name>
<comment type="subunit">
    <text evidence="4">F-type ATPases have 2 components, CF(1) - the catalytic core - and CF(0) - the membrane proton channel. CF(1) has five subunits: alpha(3), beta(3), gamma(1), delta(1), epsilon(1). CF(0) has three main subunits: a, b and c.</text>
</comment>
<dbReference type="InterPro" id="IPR000194">
    <property type="entry name" value="ATPase_F1/V1/A1_a/bsu_nucl-bd"/>
</dbReference>
<organism evidence="17 18">
    <name type="scientific">Geotrichum candidum</name>
    <name type="common">Oospora lactis</name>
    <name type="synonym">Dipodascus geotrichum</name>
    <dbReference type="NCBI Taxonomy" id="1173061"/>
    <lineage>
        <taxon>Eukaryota</taxon>
        <taxon>Fungi</taxon>
        <taxon>Dikarya</taxon>
        <taxon>Ascomycota</taxon>
        <taxon>Saccharomycotina</taxon>
        <taxon>Dipodascomycetes</taxon>
        <taxon>Dipodascales</taxon>
        <taxon>Dipodascaceae</taxon>
        <taxon>Geotrichum</taxon>
    </lineage>
</organism>
<dbReference type="EC" id="7.1.2.2" evidence="15"/>
<dbReference type="STRING" id="1173061.A0A0J9X4A1"/>
<comment type="function">
    <text evidence="1">Mitochondrial membrane ATP synthase (F(1)F(0) ATP synthase or Complex V) produces ATP from ADP in the presence of a proton gradient across the membrane which is generated by electron transport complexes of the respiratory chain. F-type ATPases consist of two structural domains, F(1) - containing the extramembraneous catalytic core, and F(0) - containing the membrane proton channel, linked together by a central stalk and a peripheral stalk. During catalysis, ATP synthesis in the catalytic domain of F(1) is coupled via a rotary mechanism of the central stalk subunits to proton translocation. Subunits alpha and beta form the catalytic core in F(1). Rotation of the central stalk against the surrounding alpha(3)beta(3) subunits leads to hydrolysis of ATP in three separate catalytic sites on the beta subunits.</text>
</comment>
<dbReference type="CDD" id="cd18110">
    <property type="entry name" value="ATP-synt_F1_beta_C"/>
    <property type="match status" value="1"/>
</dbReference>
<dbReference type="FunFam" id="3.40.50.300:FF:000026">
    <property type="entry name" value="ATP synthase subunit beta"/>
    <property type="match status" value="1"/>
</dbReference>
<evidence type="ECO:0000256" key="9">
    <source>
        <dbReference type="ARBA" id="ARBA00022967"/>
    </source>
</evidence>
<dbReference type="OrthoDB" id="14523at2759"/>
<dbReference type="InterPro" id="IPR055190">
    <property type="entry name" value="ATP-synt_VA_C"/>
</dbReference>
<keyword evidence="12 15" id="KW-0139">CF(1)</keyword>
<comment type="caution">
    <text evidence="17">The sequence shown here is derived from an EMBL/GenBank/DDBJ whole genome shotgun (WGS) entry which is preliminary data.</text>
</comment>
<sequence length="504" mass="54171">MVAPRLVPTVSRSALRVAKANKSLFGRRSMASAAASTGTVRSVIGAVVDVQFPQDNLPAILNALELKRDNGEKLVLEVAQHLGENTVRTIAMDGTEGLVRGQPVVDTGAPITIPVGRGTLGRIINVIGEPIDERGPIEATKYLPIHTEPPTFAEQSTSAEVLETGIKVVDLLAPYARGGKIGLFGGAGVGKTVFIQELINNIAKAHGGFSVFTGVGERTREGNDLYREMKETGVINLEGESKVALVFGQMNEPPGARARVALTGLTIAEYFRDEEGQDVLLFVDNIFRFTQAGSEVSALLGRIPSAVGYQPTLATDMGALQERITTTQKGSVTSVQAVYVPADDLTDPAPATTFAHLDATTVLSRSISELGIYPAVDPLDSKSRLLDITVVGQEHYDVATQVQQTLQSYKSLQDIIAILGMDELSEADKLTVERARKIQRFLSQPFTVAEVFTGIEGRLVPLKDTVRSFKEILEGKYDHLPEAAFYMVGGIEEVISKAEKLASE</sequence>
<dbReference type="HAMAP" id="MF_01347">
    <property type="entry name" value="ATP_synth_beta_bact"/>
    <property type="match status" value="1"/>
</dbReference>
<evidence type="ECO:0000256" key="5">
    <source>
        <dbReference type="ARBA" id="ARBA00022448"/>
    </source>
</evidence>
<dbReference type="GO" id="GO:0005524">
    <property type="term" value="F:ATP binding"/>
    <property type="evidence" value="ECO:0007669"/>
    <property type="project" value="UniProtKB-KW"/>
</dbReference>
<evidence type="ECO:0000256" key="2">
    <source>
        <dbReference type="ARBA" id="ARBA00004370"/>
    </source>
</evidence>
<dbReference type="InterPro" id="IPR027417">
    <property type="entry name" value="P-loop_NTPase"/>
</dbReference>
<evidence type="ECO:0000256" key="10">
    <source>
        <dbReference type="ARBA" id="ARBA00023065"/>
    </source>
</evidence>
<dbReference type="GO" id="GO:0045259">
    <property type="term" value="C:proton-transporting ATP synthase complex"/>
    <property type="evidence" value="ECO:0007669"/>
    <property type="project" value="UniProtKB-KW"/>
</dbReference>
<evidence type="ECO:0000256" key="3">
    <source>
        <dbReference type="ARBA" id="ARBA00008936"/>
    </source>
</evidence>
<dbReference type="AlphaFoldDB" id="A0A0J9X4A1"/>
<evidence type="ECO:0000256" key="4">
    <source>
        <dbReference type="ARBA" id="ARBA00011648"/>
    </source>
</evidence>
<evidence type="ECO:0000256" key="15">
    <source>
        <dbReference type="RuleBase" id="RU003553"/>
    </source>
</evidence>
<dbReference type="CDD" id="cd01133">
    <property type="entry name" value="F1-ATPase_beta_CD"/>
    <property type="match status" value="1"/>
</dbReference>
<dbReference type="PROSITE" id="PS00152">
    <property type="entry name" value="ATPASE_ALPHA_BETA"/>
    <property type="match status" value="1"/>
</dbReference>
<dbReference type="CDD" id="cd18115">
    <property type="entry name" value="ATP-synt_F1_beta_N"/>
    <property type="match status" value="1"/>
</dbReference>
<dbReference type="InterPro" id="IPR005722">
    <property type="entry name" value="ATP_synth_F1_bsu"/>
</dbReference>
<dbReference type="GO" id="GO:0042776">
    <property type="term" value="P:proton motive force-driven mitochondrial ATP synthesis"/>
    <property type="evidence" value="ECO:0007669"/>
    <property type="project" value="TreeGrafter"/>
</dbReference>
<feature type="domain" description="AAA+ ATPase" evidence="16">
    <location>
        <begin position="177"/>
        <end position="395"/>
    </location>
</feature>
<dbReference type="InterPro" id="IPR036121">
    <property type="entry name" value="ATPase_F1/V1/A1_a/bsu_N_sf"/>
</dbReference>
<keyword evidence="6 15" id="KW-0547">Nucleotide-binding</keyword>
<keyword evidence="10" id="KW-0406">Ion transport</keyword>
<evidence type="ECO:0000256" key="12">
    <source>
        <dbReference type="ARBA" id="ARBA00023196"/>
    </source>
</evidence>
<dbReference type="GO" id="GO:0005743">
    <property type="term" value="C:mitochondrial inner membrane"/>
    <property type="evidence" value="ECO:0007669"/>
    <property type="project" value="UniProtKB-ARBA"/>
</dbReference>
<protein>
    <recommendedName>
        <fullName evidence="15">ATP synthase subunit beta</fullName>
        <ecNumber evidence="15">7.1.2.2</ecNumber>
    </recommendedName>
</protein>
<keyword evidence="8 15" id="KW-0067">ATP-binding</keyword>
<evidence type="ECO:0000256" key="1">
    <source>
        <dbReference type="ARBA" id="ARBA00003086"/>
    </source>
</evidence>
<keyword evidence="18" id="KW-1185">Reference proteome</keyword>
<dbReference type="SUPFAM" id="SSF52540">
    <property type="entry name" value="P-loop containing nucleoside triphosphate hydrolases"/>
    <property type="match status" value="1"/>
</dbReference>
<gene>
    <name evidence="17" type="ORF">BN980_GECA02s03475g</name>
</gene>
<dbReference type="SUPFAM" id="SSF50615">
    <property type="entry name" value="N-terminal domain of alpha and beta subunits of F1 ATP synthase"/>
    <property type="match status" value="1"/>
</dbReference>
<keyword evidence="5" id="KW-0813">Transport</keyword>
<keyword evidence="7" id="KW-0375">Hydrogen ion transport</keyword>
<dbReference type="EMBL" id="CCBN010000002">
    <property type="protein sequence ID" value="CDO51953.1"/>
    <property type="molecule type" value="Genomic_DNA"/>
</dbReference>
<dbReference type="Pfam" id="PF02874">
    <property type="entry name" value="ATP-synt_ab_N"/>
    <property type="match status" value="1"/>
</dbReference>
<reference evidence="17" key="1">
    <citation type="submission" date="2014-03" db="EMBL/GenBank/DDBJ databases">
        <authorList>
            <person name="Casaregola S."/>
        </authorList>
    </citation>
    <scope>NUCLEOTIDE SEQUENCE [LARGE SCALE GENOMIC DNA]</scope>
    <source>
        <strain evidence="17">CLIB 918</strain>
    </source>
</reference>
<dbReference type="InterPro" id="IPR050053">
    <property type="entry name" value="ATPase_alpha/beta_chains"/>
</dbReference>
<dbReference type="Pfam" id="PF22919">
    <property type="entry name" value="ATP-synt_VA_C"/>
    <property type="match status" value="1"/>
</dbReference>
<dbReference type="PANTHER" id="PTHR15184">
    <property type="entry name" value="ATP SYNTHASE"/>
    <property type="match status" value="1"/>
</dbReference>
<keyword evidence="11" id="KW-0472">Membrane</keyword>
<evidence type="ECO:0000256" key="14">
    <source>
        <dbReference type="ARBA" id="ARBA00048383"/>
    </source>
</evidence>
<evidence type="ECO:0000256" key="11">
    <source>
        <dbReference type="ARBA" id="ARBA00023136"/>
    </source>
</evidence>
<dbReference type="GO" id="GO:0046933">
    <property type="term" value="F:proton-transporting ATP synthase activity, rotational mechanism"/>
    <property type="evidence" value="ECO:0007669"/>
    <property type="project" value="InterPro"/>
</dbReference>
<dbReference type="PANTHER" id="PTHR15184:SF71">
    <property type="entry name" value="ATP SYNTHASE SUBUNIT BETA, MITOCHONDRIAL"/>
    <property type="match status" value="1"/>
</dbReference>
<dbReference type="FunFam" id="1.10.1140.10:FF:000001">
    <property type="entry name" value="ATP synthase subunit beta"/>
    <property type="match status" value="1"/>
</dbReference>
<accession>A0A0J9X4A1</accession>
<dbReference type="InterPro" id="IPR004100">
    <property type="entry name" value="ATPase_F1/V1/A1_a/bsu_N"/>
</dbReference>
<comment type="subcellular location">
    <subcellularLocation>
        <location evidence="2">Membrane</location>
    </subcellularLocation>
</comment>
<dbReference type="Gene3D" id="2.40.10.170">
    <property type="match status" value="1"/>
</dbReference>
<dbReference type="SMART" id="SM00382">
    <property type="entry name" value="AAA"/>
    <property type="match status" value="1"/>
</dbReference>
<dbReference type="Proteomes" id="UP000242525">
    <property type="component" value="Unassembled WGS sequence"/>
</dbReference>
<dbReference type="InterPro" id="IPR003593">
    <property type="entry name" value="AAA+_ATPase"/>
</dbReference>
<dbReference type="Gene3D" id="3.40.50.300">
    <property type="entry name" value="P-loop containing nucleotide triphosphate hydrolases"/>
    <property type="match status" value="1"/>
</dbReference>
<evidence type="ECO:0000256" key="6">
    <source>
        <dbReference type="ARBA" id="ARBA00022741"/>
    </source>
</evidence>
<evidence type="ECO:0000256" key="7">
    <source>
        <dbReference type="ARBA" id="ARBA00022781"/>
    </source>
</evidence>
<dbReference type="Pfam" id="PF00006">
    <property type="entry name" value="ATP-synt_ab"/>
    <property type="match status" value="1"/>
</dbReference>
<proteinExistence type="inferred from homology"/>
<dbReference type="InterPro" id="IPR024034">
    <property type="entry name" value="ATPase_F1/V1_b/a_C"/>
</dbReference>
<keyword evidence="9" id="KW-1278">Translocase</keyword>
<dbReference type="PIRSF" id="PIRSF039072">
    <property type="entry name" value="ATPase_subunit_beta"/>
    <property type="match status" value="1"/>
</dbReference>
<comment type="similarity">
    <text evidence="3">Belongs to the ATPase alpha/beta chains family.</text>
</comment>
<dbReference type="NCBIfam" id="TIGR01039">
    <property type="entry name" value="atpD"/>
    <property type="match status" value="1"/>
</dbReference>
<evidence type="ECO:0000256" key="13">
    <source>
        <dbReference type="ARBA" id="ARBA00023310"/>
    </source>
</evidence>
<keyword evidence="13 15" id="KW-0066">ATP synthesis</keyword>
<comment type="catalytic activity">
    <reaction evidence="14 15">
        <text>ATP + H2O + 4 H(+)(in) = ADP + phosphate + 5 H(+)(out)</text>
        <dbReference type="Rhea" id="RHEA:57720"/>
        <dbReference type="ChEBI" id="CHEBI:15377"/>
        <dbReference type="ChEBI" id="CHEBI:15378"/>
        <dbReference type="ChEBI" id="CHEBI:30616"/>
        <dbReference type="ChEBI" id="CHEBI:43474"/>
        <dbReference type="ChEBI" id="CHEBI:456216"/>
        <dbReference type="EC" id="7.1.2.2"/>
    </reaction>
</comment>